<dbReference type="Gene3D" id="1.10.20.10">
    <property type="entry name" value="Histone, subunit A"/>
    <property type="match status" value="1"/>
</dbReference>
<reference evidence="9" key="1">
    <citation type="submission" date="2022-11" db="UniProtKB">
        <authorList>
            <consortium name="WormBaseParasite"/>
        </authorList>
    </citation>
    <scope>IDENTIFICATION</scope>
</reference>
<dbReference type="Pfam" id="PF00808">
    <property type="entry name" value="CBFD_NFYB_HMF"/>
    <property type="match status" value="1"/>
</dbReference>
<evidence type="ECO:0000313" key="8">
    <source>
        <dbReference type="Proteomes" id="UP000887565"/>
    </source>
</evidence>
<keyword evidence="2" id="KW-0805">Transcription regulation</keyword>
<keyword evidence="4" id="KW-0804">Transcription</keyword>
<evidence type="ECO:0000256" key="5">
    <source>
        <dbReference type="ARBA" id="ARBA00023242"/>
    </source>
</evidence>
<dbReference type="InterPro" id="IPR003958">
    <property type="entry name" value="CBFA_NFYB_domain"/>
</dbReference>
<sequence>MASFVISGRQWGSWRQLKLGESPRRLPIQLNISVAWNFSESPHLQNEANLNQTRRIHCIVIGFTAQIGYCIQHFMSDVSKRKRSNSIEPSINDDDFDASVLLGTFWQSQQERVDGLNTAYFRDLHSNPKLPLARIKKIMKLDDDVKTQMISGEVTVLFSKAIEMFVEELTLRAWVHTDENKRKTLQKSDIALAIASCDQFDFLIDIVPRDEFVRPMPPKTVRDRSTKTQAPTQVTQSASISNNVLMLLNNSIQLGSPAVTTTPTVPVPQQQLILQKIGGQQSISFLAAQEPSPTTAAATSSQRLQLSNGQVHQTATTAPAPSINQQTLRLVQGSNKEYHLVQQAPSQQPNIRIIRVRPSDLTSTTPSTIDPKK</sequence>
<dbReference type="PANTHER" id="PTHR10252:SF8">
    <property type="entry name" value="NUCLEAR TRANSCRIPTION FACTOR Y SUBUNIT GAMMA"/>
    <property type="match status" value="1"/>
</dbReference>
<dbReference type="AlphaFoldDB" id="A0A915JF41"/>
<dbReference type="GO" id="GO:0000978">
    <property type="term" value="F:RNA polymerase II cis-regulatory region sequence-specific DNA binding"/>
    <property type="evidence" value="ECO:0007669"/>
    <property type="project" value="TreeGrafter"/>
</dbReference>
<evidence type="ECO:0000256" key="6">
    <source>
        <dbReference type="ARBA" id="ARBA00038129"/>
    </source>
</evidence>
<dbReference type="GO" id="GO:0016602">
    <property type="term" value="C:CCAAT-binding factor complex"/>
    <property type="evidence" value="ECO:0007669"/>
    <property type="project" value="TreeGrafter"/>
</dbReference>
<evidence type="ECO:0000256" key="2">
    <source>
        <dbReference type="ARBA" id="ARBA00023015"/>
    </source>
</evidence>
<keyword evidence="8" id="KW-1185">Reference proteome</keyword>
<dbReference type="Proteomes" id="UP000887565">
    <property type="component" value="Unplaced"/>
</dbReference>
<evidence type="ECO:0000256" key="4">
    <source>
        <dbReference type="ARBA" id="ARBA00023163"/>
    </source>
</evidence>
<protein>
    <submittedName>
        <fullName evidence="9">Transcription factor CBF/NF-Y/archaeal histone domain-containing protein</fullName>
    </submittedName>
</protein>
<dbReference type="GO" id="GO:0001228">
    <property type="term" value="F:DNA-binding transcription activator activity, RNA polymerase II-specific"/>
    <property type="evidence" value="ECO:0007669"/>
    <property type="project" value="TreeGrafter"/>
</dbReference>
<dbReference type="FunFam" id="1.10.20.10:FF:000062">
    <property type="entry name" value="Nuclear transcription factor Y subunit C"/>
    <property type="match status" value="1"/>
</dbReference>
<organism evidence="8 9">
    <name type="scientific">Romanomermis culicivorax</name>
    <name type="common">Nematode worm</name>
    <dbReference type="NCBI Taxonomy" id="13658"/>
    <lineage>
        <taxon>Eukaryota</taxon>
        <taxon>Metazoa</taxon>
        <taxon>Ecdysozoa</taxon>
        <taxon>Nematoda</taxon>
        <taxon>Enoplea</taxon>
        <taxon>Dorylaimia</taxon>
        <taxon>Mermithida</taxon>
        <taxon>Mermithoidea</taxon>
        <taxon>Mermithidae</taxon>
        <taxon>Romanomermis</taxon>
    </lineage>
</organism>
<keyword evidence="5" id="KW-0539">Nucleus</keyword>
<feature type="domain" description="Transcription factor CBF/NF-Y/archaeal histone" evidence="7">
    <location>
        <begin position="129"/>
        <end position="194"/>
    </location>
</feature>
<proteinExistence type="inferred from homology"/>
<dbReference type="SUPFAM" id="SSF47113">
    <property type="entry name" value="Histone-fold"/>
    <property type="match status" value="1"/>
</dbReference>
<evidence type="ECO:0000256" key="3">
    <source>
        <dbReference type="ARBA" id="ARBA00023125"/>
    </source>
</evidence>
<evidence type="ECO:0000256" key="1">
    <source>
        <dbReference type="ARBA" id="ARBA00004123"/>
    </source>
</evidence>
<accession>A0A915JF41</accession>
<dbReference type="GO" id="GO:0046982">
    <property type="term" value="F:protein heterodimerization activity"/>
    <property type="evidence" value="ECO:0007669"/>
    <property type="project" value="InterPro"/>
</dbReference>
<dbReference type="InterPro" id="IPR009072">
    <property type="entry name" value="Histone-fold"/>
</dbReference>
<comment type="subcellular location">
    <subcellularLocation>
        <location evidence="1">Nucleus</location>
    </subcellularLocation>
</comment>
<dbReference type="PANTHER" id="PTHR10252">
    <property type="entry name" value="HISTONE-LIKE TRANSCRIPTION FACTOR CCAAT-RELATED"/>
    <property type="match status" value="1"/>
</dbReference>
<dbReference type="CDD" id="cd22908">
    <property type="entry name" value="HFD_NFYC-like"/>
    <property type="match status" value="1"/>
</dbReference>
<evidence type="ECO:0000313" key="9">
    <source>
        <dbReference type="WBParaSite" id="nRc.2.0.1.t24181-RA"/>
    </source>
</evidence>
<name>A0A915JF41_ROMCU</name>
<evidence type="ECO:0000259" key="7">
    <source>
        <dbReference type="Pfam" id="PF00808"/>
    </source>
</evidence>
<keyword evidence="3" id="KW-0238">DNA-binding</keyword>
<comment type="similarity">
    <text evidence="6">Belongs to the NFYC/HAP5 subunit family.</text>
</comment>
<dbReference type="InterPro" id="IPR050568">
    <property type="entry name" value="Transcr_DNA_Rep_Reg"/>
</dbReference>
<dbReference type="WBParaSite" id="nRc.2.0.1.t24181-RA">
    <property type="protein sequence ID" value="nRc.2.0.1.t24181-RA"/>
    <property type="gene ID" value="nRc.2.0.1.g24181"/>
</dbReference>